<dbReference type="InterPro" id="IPR021505">
    <property type="entry name" value="Phage_B3_Orf6"/>
</dbReference>
<evidence type="ECO:0000256" key="1">
    <source>
        <dbReference type="SAM" id="Coils"/>
    </source>
</evidence>
<keyword evidence="1" id="KW-0175">Coiled coil</keyword>
<protein>
    <recommendedName>
        <fullName evidence="3">DUF3164 family protein</fullName>
    </recommendedName>
</protein>
<reference evidence="2" key="1">
    <citation type="journal article" date="2021" name="Proc. Natl. Acad. Sci. U.S.A.">
        <title>A Catalog of Tens of Thousands of Viruses from Human Metagenomes Reveals Hidden Associations with Chronic Diseases.</title>
        <authorList>
            <person name="Tisza M.J."/>
            <person name="Buck C.B."/>
        </authorList>
    </citation>
    <scope>NUCLEOTIDE SEQUENCE</scope>
    <source>
        <strain evidence="2">CtfrL10</strain>
    </source>
</reference>
<evidence type="ECO:0008006" key="3">
    <source>
        <dbReference type="Google" id="ProtNLM"/>
    </source>
</evidence>
<feature type="coiled-coil region" evidence="1">
    <location>
        <begin position="7"/>
        <end position="34"/>
    </location>
</feature>
<dbReference type="Pfam" id="PF11363">
    <property type="entry name" value="DUF3164"/>
    <property type="match status" value="1"/>
</dbReference>
<evidence type="ECO:0000313" key="2">
    <source>
        <dbReference type="EMBL" id="DAD84857.1"/>
    </source>
</evidence>
<accession>A0A8S5MRA6</accession>
<organism evidence="2">
    <name type="scientific">Myoviridae sp. ctfrL10</name>
    <dbReference type="NCBI Taxonomy" id="2826678"/>
    <lineage>
        <taxon>Viruses</taxon>
        <taxon>Duplodnaviria</taxon>
        <taxon>Heunggongvirae</taxon>
        <taxon>Uroviricota</taxon>
        <taxon>Caudoviricetes</taxon>
    </lineage>
</organism>
<proteinExistence type="predicted"/>
<sequence length="219" mass="24908">MSEKMKVEMTAEELAQWQALKEKQERELKAQKAKEDRDAYRALAASVVDEAFPRLKELSEKLRAEKKITYSSFDAVIDTKNEVVGLSSPGQRSHSFLSSDGRSRIILGHYQRDGWDDTVEVGIAKVKEYITSLAGDEKTRELVEIILDLLSRDKQGNLQADKVLLLEKYTESIDNENFREGVAIIKESFRPVRTKDFIRAQEKTGMGKWVDIPLGITEA</sequence>
<name>A0A8S5MRA6_9CAUD</name>
<dbReference type="EMBL" id="BK014968">
    <property type="protein sequence ID" value="DAD84857.1"/>
    <property type="molecule type" value="Genomic_DNA"/>
</dbReference>